<gene>
    <name evidence="1" type="ORF">FP2506_10901</name>
</gene>
<dbReference type="AlphaFoldDB" id="Q0G4R6"/>
<dbReference type="SUPFAM" id="SSF88723">
    <property type="entry name" value="PIN domain-like"/>
    <property type="match status" value="1"/>
</dbReference>
<dbReference type="Proteomes" id="UP000004310">
    <property type="component" value="Unassembled WGS sequence"/>
</dbReference>
<proteinExistence type="predicted"/>
<name>Q0G4R6_9HYPH</name>
<dbReference type="EMBL" id="AATP01000001">
    <property type="protein sequence ID" value="EAU43348.1"/>
    <property type="molecule type" value="Genomic_DNA"/>
</dbReference>
<evidence type="ECO:0000313" key="1">
    <source>
        <dbReference type="EMBL" id="EAU43348.1"/>
    </source>
</evidence>
<reference evidence="1 2" key="1">
    <citation type="journal article" date="2010" name="J. Bacteriol.">
        <title>Genome sequence of Fulvimarina pelagi HTCC2506T, a Mn(II)-oxidizing alphaproteobacterium possessing an aerobic anoxygenic photosynthetic gene cluster and Xanthorhodopsin.</title>
        <authorList>
            <person name="Kang I."/>
            <person name="Oh H.M."/>
            <person name="Lim S.I."/>
            <person name="Ferriera S."/>
            <person name="Giovannoni S.J."/>
            <person name="Cho J.C."/>
        </authorList>
    </citation>
    <scope>NUCLEOTIDE SEQUENCE [LARGE SCALE GENOMIC DNA]</scope>
    <source>
        <strain evidence="1 2">HTCC2506</strain>
    </source>
</reference>
<accession>Q0G4R6</accession>
<dbReference type="InterPro" id="IPR029060">
    <property type="entry name" value="PIN-like_dom_sf"/>
</dbReference>
<keyword evidence="2" id="KW-1185">Reference proteome</keyword>
<organism evidence="1 2">
    <name type="scientific">Fulvimarina pelagi HTCC2506</name>
    <dbReference type="NCBI Taxonomy" id="314231"/>
    <lineage>
        <taxon>Bacteria</taxon>
        <taxon>Pseudomonadati</taxon>
        <taxon>Pseudomonadota</taxon>
        <taxon>Alphaproteobacteria</taxon>
        <taxon>Hyphomicrobiales</taxon>
        <taxon>Aurantimonadaceae</taxon>
        <taxon>Fulvimarina</taxon>
    </lineage>
</organism>
<dbReference type="Gene3D" id="3.40.50.1010">
    <property type="entry name" value="5'-nuclease"/>
    <property type="match status" value="1"/>
</dbReference>
<comment type="caution">
    <text evidence="1">The sequence shown here is derived from an EMBL/GenBank/DDBJ whole genome shotgun (WGS) entry which is preliminary data.</text>
</comment>
<dbReference type="HOGENOM" id="CLU_3251952_0_0_5"/>
<sequence length="42" mass="4748">MIVWNDPLVAVHALALDVVLVTDNEKEFSRVPNLRTENCLRG</sequence>
<protein>
    <submittedName>
        <fullName evidence="1">Uncharacterized protein</fullName>
    </submittedName>
</protein>
<evidence type="ECO:0000313" key="2">
    <source>
        <dbReference type="Proteomes" id="UP000004310"/>
    </source>
</evidence>